<comment type="caution">
    <text evidence="2">The sequence shown here is derived from an EMBL/GenBank/DDBJ whole genome shotgun (WGS) entry which is preliminary data.</text>
</comment>
<proteinExistence type="predicted"/>
<reference evidence="2 3" key="1">
    <citation type="submission" date="2019-02" db="EMBL/GenBank/DDBJ databases">
        <title>Deep-cultivation of Planctomycetes and their phenomic and genomic characterization uncovers novel biology.</title>
        <authorList>
            <person name="Wiegand S."/>
            <person name="Jogler M."/>
            <person name="Boedeker C."/>
            <person name="Pinto D."/>
            <person name="Vollmers J."/>
            <person name="Rivas-Marin E."/>
            <person name="Kohn T."/>
            <person name="Peeters S.H."/>
            <person name="Heuer A."/>
            <person name="Rast P."/>
            <person name="Oberbeckmann S."/>
            <person name="Bunk B."/>
            <person name="Jeske O."/>
            <person name="Meyerdierks A."/>
            <person name="Storesund J.E."/>
            <person name="Kallscheuer N."/>
            <person name="Luecker S."/>
            <person name="Lage O.M."/>
            <person name="Pohl T."/>
            <person name="Merkel B.J."/>
            <person name="Hornburger P."/>
            <person name="Mueller R.-W."/>
            <person name="Bruemmer F."/>
            <person name="Labrenz M."/>
            <person name="Spormann A.M."/>
            <person name="Op Den Camp H."/>
            <person name="Overmann J."/>
            <person name="Amann R."/>
            <person name="Jetten M.S.M."/>
            <person name="Mascher T."/>
            <person name="Medema M.H."/>
            <person name="Devos D.P."/>
            <person name="Kaster A.-K."/>
            <person name="Ovreas L."/>
            <person name="Rohde M."/>
            <person name="Galperin M.Y."/>
            <person name="Jogler C."/>
        </authorList>
    </citation>
    <scope>NUCLEOTIDE SEQUENCE [LARGE SCALE GENOMIC DNA]</scope>
    <source>
        <strain evidence="2 3">CA85</strain>
    </source>
</reference>
<gene>
    <name evidence="2" type="ORF">CA85_01470</name>
</gene>
<accession>A0A5C5YJ20</accession>
<organism evidence="2 3">
    <name type="scientific">Allorhodopirellula solitaria</name>
    <dbReference type="NCBI Taxonomy" id="2527987"/>
    <lineage>
        <taxon>Bacteria</taxon>
        <taxon>Pseudomonadati</taxon>
        <taxon>Planctomycetota</taxon>
        <taxon>Planctomycetia</taxon>
        <taxon>Pirellulales</taxon>
        <taxon>Pirellulaceae</taxon>
        <taxon>Allorhodopirellula</taxon>
    </lineage>
</organism>
<evidence type="ECO:0000256" key="1">
    <source>
        <dbReference type="SAM" id="MobiDB-lite"/>
    </source>
</evidence>
<dbReference type="AlphaFoldDB" id="A0A5C5YJ20"/>
<feature type="compositionally biased region" description="Pro residues" evidence="1">
    <location>
        <begin position="188"/>
        <end position="208"/>
    </location>
</feature>
<sequence length="323" mass="35058">MRDTHAATPMVRPLAFLCPEVWQMQKLKDLFQSRRFWLALSGVLFVATDHFGLPVSEDQVQSVIMLVAAWIIGDSLRATQGVKIGLFVGMVACSCVAPAIAQQIDTPSEIDAYRLVRSEADCERSGGYAWIVRRLPDGFRPDLVRVDDGKAAIWTGPPGVYEIDLICQVDGALAQAHARVTIRGNGPDPTPPPEPDPPPGPGPQPVPDTVPDDEFDNLGKQVFALLQSNAGDGFPTAELSLLYFTTSKRLAGSQTPIIPTVATASEVLTEGHDKILQGENSAVWMTCRGEIDRVWKKFESDMDRFKAARFITAVGNGLAGFGN</sequence>
<evidence type="ECO:0000313" key="2">
    <source>
        <dbReference type="EMBL" id="TWT74861.1"/>
    </source>
</evidence>
<keyword evidence="3" id="KW-1185">Reference proteome</keyword>
<feature type="region of interest" description="Disordered" evidence="1">
    <location>
        <begin position="182"/>
        <end position="213"/>
    </location>
</feature>
<dbReference type="EMBL" id="SJPK01000001">
    <property type="protein sequence ID" value="TWT74861.1"/>
    <property type="molecule type" value="Genomic_DNA"/>
</dbReference>
<protein>
    <submittedName>
        <fullName evidence="2">Uncharacterized protein</fullName>
    </submittedName>
</protein>
<evidence type="ECO:0000313" key="3">
    <source>
        <dbReference type="Proteomes" id="UP000318053"/>
    </source>
</evidence>
<name>A0A5C5YJ20_9BACT</name>
<dbReference type="Proteomes" id="UP000318053">
    <property type="component" value="Unassembled WGS sequence"/>
</dbReference>